<keyword evidence="2" id="KW-1185">Reference proteome</keyword>
<dbReference type="EMBL" id="JACHKA010000001">
    <property type="protein sequence ID" value="MBB5986673.1"/>
    <property type="molecule type" value="Genomic_DNA"/>
</dbReference>
<name>A0ABR6NHC2_9SPHN</name>
<dbReference type="InterPro" id="IPR018733">
    <property type="entry name" value="DUF2274"/>
</dbReference>
<evidence type="ECO:0000313" key="1">
    <source>
        <dbReference type="EMBL" id="MBB5986673.1"/>
    </source>
</evidence>
<dbReference type="Proteomes" id="UP001138540">
    <property type="component" value="Unassembled WGS sequence"/>
</dbReference>
<organism evidence="1 2">
    <name type="scientific">Sphingobium lignivorans</name>
    <dbReference type="NCBI Taxonomy" id="2735886"/>
    <lineage>
        <taxon>Bacteria</taxon>
        <taxon>Pseudomonadati</taxon>
        <taxon>Pseudomonadota</taxon>
        <taxon>Alphaproteobacteria</taxon>
        <taxon>Sphingomonadales</taxon>
        <taxon>Sphingomonadaceae</taxon>
        <taxon>Sphingobium</taxon>
    </lineage>
</organism>
<dbReference type="Pfam" id="PF10038">
    <property type="entry name" value="DUF2274"/>
    <property type="match status" value="1"/>
</dbReference>
<accession>A0ABR6NHC2</accession>
<gene>
    <name evidence="1" type="ORF">HNP60_002647</name>
</gene>
<proteinExistence type="predicted"/>
<sequence length="82" mass="9015">MNKETDMADLKLGKLPDRTPVKLGITLSPELHQSLKAYASAYEQAYGAPEPLTELIPAMLAAFLETDRGFLRARDAALRGQK</sequence>
<comment type="caution">
    <text evidence="1">The sequence shown here is derived from an EMBL/GenBank/DDBJ whole genome shotgun (WGS) entry which is preliminary data.</text>
</comment>
<evidence type="ECO:0008006" key="3">
    <source>
        <dbReference type="Google" id="ProtNLM"/>
    </source>
</evidence>
<evidence type="ECO:0000313" key="2">
    <source>
        <dbReference type="Proteomes" id="UP001138540"/>
    </source>
</evidence>
<protein>
    <recommendedName>
        <fullName evidence="3">DUF2274 domain-containing protein</fullName>
    </recommendedName>
</protein>
<reference evidence="1 2" key="1">
    <citation type="submission" date="2020-08" db="EMBL/GenBank/DDBJ databases">
        <title>Exploring microbial biodiversity for novel pathways involved in the catabolism of aromatic compounds derived from lignin.</title>
        <authorList>
            <person name="Elkins J."/>
        </authorList>
    </citation>
    <scope>NUCLEOTIDE SEQUENCE [LARGE SCALE GENOMIC DNA]</scope>
    <source>
        <strain evidence="1 2">B1D3A</strain>
    </source>
</reference>